<dbReference type="EMBL" id="JACATZ010000003">
    <property type="protein sequence ID" value="NWJ48281.1"/>
    <property type="molecule type" value="Genomic_DNA"/>
</dbReference>
<evidence type="ECO:0000313" key="3">
    <source>
        <dbReference type="EMBL" id="NWJ48281.1"/>
    </source>
</evidence>
<keyword evidence="1" id="KW-0472">Membrane</keyword>
<name>A0A8T7M8B2_9CHLR</name>
<dbReference type="Proteomes" id="UP000521676">
    <property type="component" value="Unassembled WGS sequence"/>
</dbReference>
<dbReference type="RefSeq" id="WP_341470120.1">
    <property type="nucleotide sequence ID" value="NZ_CP128400.1"/>
</dbReference>
<keyword evidence="1" id="KW-1133">Transmembrane helix</keyword>
<feature type="signal peptide" evidence="2">
    <location>
        <begin position="1"/>
        <end position="27"/>
    </location>
</feature>
<protein>
    <submittedName>
        <fullName evidence="3">Uncharacterized protein</fullName>
    </submittedName>
</protein>
<reference evidence="4" key="2">
    <citation type="journal article" date="2024" name="Nature">
        <title>Anoxygenic phototroph of the Chloroflexota uses a type I reaction centre.</title>
        <authorList>
            <person name="Tsuji J.M."/>
            <person name="Shaw N.A."/>
            <person name="Nagashima S."/>
            <person name="Venkiteswaran J.J."/>
            <person name="Schiff S.L."/>
            <person name="Watanabe T."/>
            <person name="Fukui M."/>
            <person name="Hanada S."/>
            <person name="Tank M."/>
            <person name="Neufeld J.D."/>
        </authorList>
    </citation>
    <scope>NUCLEOTIDE SEQUENCE</scope>
    <source>
        <strain evidence="4">L227-S17</strain>
    </source>
</reference>
<keyword evidence="1" id="KW-0812">Transmembrane</keyword>
<evidence type="ECO:0000313" key="4">
    <source>
        <dbReference type="EMBL" id="WJW68216.1"/>
    </source>
</evidence>
<gene>
    <name evidence="3" type="ORF">HXX08_20695</name>
    <name evidence="4" type="ORF">OZ401_003822</name>
</gene>
<evidence type="ECO:0000256" key="2">
    <source>
        <dbReference type="SAM" id="SignalP"/>
    </source>
</evidence>
<organism evidence="3 5">
    <name type="scientific">Candidatus Chlorohelix allophototropha</name>
    <dbReference type="NCBI Taxonomy" id="3003348"/>
    <lineage>
        <taxon>Bacteria</taxon>
        <taxon>Bacillati</taxon>
        <taxon>Chloroflexota</taxon>
        <taxon>Chloroflexia</taxon>
        <taxon>Candidatus Chloroheliales</taxon>
        <taxon>Candidatus Chloroheliaceae</taxon>
        <taxon>Candidatus Chlorohelix</taxon>
    </lineage>
</organism>
<keyword evidence="2" id="KW-0732">Signal</keyword>
<proteinExistence type="predicted"/>
<feature type="chain" id="PRO_5035899331" evidence="2">
    <location>
        <begin position="28"/>
        <end position="225"/>
    </location>
</feature>
<accession>A0A8T7M8B2</accession>
<dbReference type="EMBL" id="CP128400">
    <property type="protein sequence ID" value="WJW68216.1"/>
    <property type="molecule type" value="Genomic_DNA"/>
</dbReference>
<evidence type="ECO:0000313" key="5">
    <source>
        <dbReference type="Proteomes" id="UP000521676"/>
    </source>
</evidence>
<reference evidence="3 5" key="1">
    <citation type="submission" date="2020-06" db="EMBL/GenBank/DDBJ databases">
        <title>Anoxygenic phototrophic Chloroflexota member uses a Type I reaction center.</title>
        <authorList>
            <person name="Tsuji J.M."/>
            <person name="Shaw N.A."/>
            <person name="Nagashima S."/>
            <person name="Venkiteswaran J."/>
            <person name="Schiff S.L."/>
            <person name="Hanada S."/>
            <person name="Tank M."/>
            <person name="Neufeld J.D."/>
        </authorList>
    </citation>
    <scope>NUCLEOTIDE SEQUENCE [LARGE SCALE GENOMIC DNA]</scope>
    <source>
        <strain evidence="3">L227-S17</strain>
    </source>
</reference>
<dbReference type="AlphaFoldDB" id="A0A8T7M8B2"/>
<keyword evidence="6" id="KW-1185">Reference proteome</keyword>
<sequence length="225" mass="23970">MKNKRAKIFIILAVALVIAVMPGIASAHELRVVGNYNFVVGFLNEPAYAGQQNGLDLTICDGVCKYVVKDGSRVLENPVLDAEKSLKAEVSMGSNAPLVLTIATRYGMPGKYAAYFLPSTVGAYTYHIYGELSGSKIDEKFTSGPKTFGEAQLLNAYPASVDADMMAIHTQIKDAKDSASTATYFGIAGIAFGVIALGVALTIILRKPKVVVKETEPEKVSSLKG</sequence>
<evidence type="ECO:0000313" key="6">
    <source>
        <dbReference type="Proteomes" id="UP001431572"/>
    </source>
</evidence>
<dbReference type="Proteomes" id="UP001431572">
    <property type="component" value="Chromosome 2"/>
</dbReference>
<feature type="transmembrane region" description="Helical" evidence="1">
    <location>
        <begin position="184"/>
        <end position="205"/>
    </location>
</feature>
<evidence type="ECO:0000256" key="1">
    <source>
        <dbReference type="SAM" id="Phobius"/>
    </source>
</evidence>